<evidence type="ECO:0000313" key="1">
    <source>
        <dbReference type="EMBL" id="KAH3829499.1"/>
    </source>
</evidence>
<evidence type="ECO:0000313" key="2">
    <source>
        <dbReference type="Proteomes" id="UP000828390"/>
    </source>
</evidence>
<keyword evidence="2" id="KW-1185">Reference proteome</keyword>
<proteinExistence type="predicted"/>
<dbReference type="Proteomes" id="UP000828390">
    <property type="component" value="Unassembled WGS sequence"/>
</dbReference>
<gene>
    <name evidence="1" type="ORF">DPMN_131495</name>
</gene>
<dbReference type="AlphaFoldDB" id="A0A9D4H9R9"/>
<protein>
    <submittedName>
        <fullName evidence="1">Uncharacterized protein</fullName>
    </submittedName>
</protein>
<name>A0A9D4H9R9_DREPO</name>
<comment type="caution">
    <text evidence="1">The sequence shown here is derived from an EMBL/GenBank/DDBJ whole genome shotgun (WGS) entry which is preliminary data.</text>
</comment>
<organism evidence="1 2">
    <name type="scientific">Dreissena polymorpha</name>
    <name type="common">Zebra mussel</name>
    <name type="synonym">Mytilus polymorpha</name>
    <dbReference type="NCBI Taxonomy" id="45954"/>
    <lineage>
        <taxon>Eukaryota</taxon>
        <taxon>Metazoa</taxon>
        <taxon>Spiralia</taxon>
        <taxon>Lophotrochozoa</taxon>
        <taxon>Mollusca</taxon>
        <taxon>Bivalvia</taxon>
        <taxon>Autobranchia</taxon>
        <taxon>Heteroconchia</taxon>
        <taxon>Euheterodonta</taxon>
        <taxon>Imparidentia</taxon>
        <taxon>Neoheterodontei</taxon>
        <taxon>Myida</taxon>
        <taxon>Dreissenoidea</taxon>
        <taxon>Dreissenidae</taxon>
        <taxon>Dreissena</taxon>
    </lineage>
</organism>
<sequence>MATWRQCFFLTHLNHSLTFPRYAKIVLSTLFTCFYYIHIKKSASSPGGHVFALITIIFKLFRDIHITYETSVLTKCHEDWTKNVSSRLFTFSLDTKKENCPNHWQPCFPPIMTIFELARDIYKIEEMTPPGGHVFLYTYLNHFKLNRYIQKTLVVSKFHEDWTKKCDFYKKTASPPGDINETNVLTKFHGDWAEIVTSRLFTRNSA</sequence>
<reference evidence="1" key="2">
    <citation type="submission" date="2020-11" db="EMBL/GenBank/DDBJ databases">
        <authorList>
            <person name="McCartney M.A."/>
            <person name="Auch B."/>
            <person name="Kono T."/>
            <person name="Mallez S."/>
            <person name="Becker A."/>
            <person name="Gohl D.M."/>
            <person name="Silverstein K.A.T."/>
            <person name="Koren S."/>
            <person name="Bechman K.B."/>
            <person name="Herman A."/>
            <person name="Abrahante J.E."/>
            <person name="Garbe J."/>
        </authorList>
    </citation>
    <scope>NUCLEOTIDE SEQUENCE</scope>
    <source>
        <strain evidence="1">Duluth1</strain>
        <tissue evidence="1">Whole animal</tissue>
    </source>
</reference>
<dbReference type="EMBL" id="JAIWYP010000005">
    <property type="protein sequence ID" value="KAH3829499.1"/>
    <property type="molecule type" value="Genomic_DNA"/>
</dbReference>
<accession>A0A9D4H9R9</accession>
<reference evidence="1" key="1">
    <citation type="journal article" date="2019" name="bioRxiv">
        <title>The Genome of the Zebra Mussel, Dreissena polymorpha: A Resource for Invasive Species Research.</title>
        <authorList>
            <person name="McCartney M.A."/>
            <person name="Auch B."/>
            <person name="Kono T."/>
            <person name="Mallez S."/>
            <person name="Zhang Y."/>
            <person name="Obille A."/>
            <person name="Becker A."/>
            <person name="Abrahante J.E."/>
            <person name="Garbe J."/>
            <person name="Badalamenti J.P."/>
            <person name="Herman A."/>
            <person name="Mangelson H."/>
            <person name="Liachko I."/>
            <person name="Sullivan S."/>
            <person name="Sone E.D."/>
            <person name="Koren S."/>
            <person name="Silverstein K.A.T."/>
            <person name="Beckman K.B."/>
            <person name="Gohl D.M."/>
        </authorList>
    </citation>
    <scope>NUCLEOTIDE SEQUENCE</scope>
    <source>
        <strain evidence="1">Duluth1</strain>
        <tissue evidence="1">Whole animal</tissue>
    </source>
</reference>